<keyword evidence="4" id="KW-0963">Cytoplasm</keyword>
<protein>
    <submittedName>
        <fullName evidence="10">Uncharacterized protein</fullName>
    </submittedName>
</protein>
<reference evidence="10 11" key="1">
    <citation type="submission" date="2021-04" db="EMBL/GenBank/DDBJ databases">
        <authorList>
            <person name="De Guttry C."/>
            <person name="Zahm M."/>
            <person name="Klopp C."/>
            <person name="Cabau C."/>
            <person name="Louis A."/>
            <person name="Berthelot C."/>
            <person name="Parey E."/>
            <person name="Roest Crollius H."/>
            <person name="Montfort J."/>
            <person name="Robinson-Rechavi M."/>
            <person name="Bucao C."/>
            <person name="Bouchez O."/>
            <person name="Gislard M."/>
            <person name="Lluch J."/>
            <person name="Milhes M."/>
            <person name="Lampietro C."/>
            <person name="Lopez Roques C."/>
            <person name="Donnadieu C."/>
            <person name="Braasch I."/>
            <person name="Desvignes T."/>
            <person name="Postlethwait J."/>
            <person name="Bobe J."/>
            <person name="Wedekind C."/>
            <person name="Guiguen Y."/>
        </authorList>
    </citation>
    <scope>NUCLEOTIDE SEQUENCE [LARGE SCALE GENOMIC DNA]</scope>
    <source>
        <strain evidence="10">Cs_M1</strain>
        <tissue evidence="10">Blood</tissue>
    </source>
</reference>
<dbReference type="PANTHER" id="PTHR16795">
    <property type="entry name" value="LIMBIN/ELLIS-VAN CREVELD PROTEIN"/>
    <property type="match status" value="1"/>
</dbReference>
<dbReference type="GO" id="GO:0060170">
    <property type="term" value="C:ciliary membrane"/>
    <property type="evidence" value="ECO:0007669"/>
    <property type="project" value="TreeGrafter"/>
</dbReference>
<dbReference type="GO" id="GO:0007224">
    <property type="term" value="P:smoothened signaling pathway"/>
    <property type="evidence" value="ECO:0007669"/>
    <property type="project" value="InterPro"/>
</dbReference>
<dbReference type="PANTHER" id="PTHR16795:SF13">
    <property type="entry name" value="EVC COMPLEX MEMBER EVC"/>
    <property type="match status" value="1"/>
</dbReference>
<comment type="subcellular location">
    <subcellularLocation>
        <location evidence="2">Cell membrane</location>
        <topology evidence="2">Single-pass membrane protein</topology>
    </subcellularLocation>
    <subcellularLocation>
        <location evidence="1">Cytoplasm</location>
        <location evidence="1">Cytoskeleton</location>
        <location evidence="1">Cilium basal body</location>
    </subcellularLocation>
</comment>
<dbReference type="Proteomes" id="UP001356427">
    <property type="component" value="Unassembled WGS sequence"/>
</dbReference>
<evidence type="ECO:0000256" key="2">
    <source>
        <dbReference type="ARBA" id="ARBA00004162"/>
    </source>
</evidence>
<keyword evidence="8" id="KW-0206">Cytoskeleton</keyword>
<keyword evidence="9" id="KW-0966">Cell projection</keyword>
<keyword evidence="7" id="KW-0472">Membrane</keyword>
<evidence type="ECO:0000313" key="11">
    <source>
        <dbReference type="Proteomes" id="UP001356427"/>
    </source>
</evidence>
<evidence type="ECO:0000256" key="1">
    <source>
        <dbReference type="ARBA" id="ARBA00004120"/>
    </source>
</evidence>
<sequence length="253" mass="28989">MEKTLVELQPSLTEGLQHCSEECRIKTKELVYEKCKKIDSKKKKLLRTQAKERSRVLDSAQTHNDPQEFVKRHHASWSKRLGELAKDLFLTALPAQSQLSTDQSQRLWLDQDGELVALLQQAEANTKRQLEGLRAQLEQDGQVWCEEAVLVLACLRHLGEQQLKILRGMVVRQSYVLNSSHVGMLIMKKQHLLLAAVQRHFVARHFCLRVLKEMRLSKLKVLSQSDFSALLALVNQTQPTVSPTMTKAQHQVQ</sequence>
<keyword evidence="6" id="KW-1133">Transmembrane helix</keyword>
<dbReference type="GO" id="GO:0098797">
    <property type="term" value="C:plasma membrane protein complex"/>
    <property type="evidence" value="ECO:0007669"/>
    <property type="project" value="TreeGrafter"/>
</dbReference>
<comment type="caution">
    <text evidence="10">The sequence shown here is derived from an EMBL/GenBank/DDBJ whole genome shotgun (WGS) entry which is preliminary data.</text>
</comment>
<keyword evidence="3" id="KW-1003">Cell membrane</keyword>
<dbReference type="AlphaFoldDB" id="A0AAN8M9X4"/>
<keyword evidence="5" id="KW-0812">Transmembrane</keyword>
<evidence type="ECO:0000313" key="10">
    <source>
        <dbReference type="EMBL" id="KAK6320981.1"/>
    </source>
</evidence>
<name>A0AAN8M9X4_9TELE</name>
<evidence type="ECO:0000256" key="6">
    <source>
        <dbReference type="ARBA" id="ARBA00022989"/>
    </source>
</evidence>
<evidence type="ECO:0000256" key="9">
    <source>
        <dbReference type="ARBA" id="ARBA00023273"/>
    </source>
</evidence>
<keyword evidence="11" id="KW-1185">Reference proteome</keyword>
<gene>
    <name evidence="10" type="ORF">J4Q44_G00079570</name>
</gene>
<evidence type="ECO:0000256" key="8">
    <source>
        <dbReference type="ARBA" id="ARBA00023212"/>
    </source>
</evidence>
<evidence type="ECO:0000256" key="4">
    <source>
        <dbReference type="ARBA" id="ARBA00022490"/>
    </source>
</evidence>
<evidence type="ECO:0000256" key="7">
    <source>
        <dbReference type="ARBA" id="ARBA00023136"/>
    </source>
</evidence>
<organism evidence="10 11">
    <name type="scientific">Coregonus suidteri</name>
    <dbReference type="NCBI Taxonomy" id="861788"/>
    <lineage>
        <taxon>Eukaryota</taxon>
        <taxon>Metazoa</taxon>
        <taxon>Chordata</taxon>
        <taxon>Craniata</taxon>
        <taxon>Vertebrata</taxon>
        <taxon>Euteleostomi</taxon>
        <taxon>Actinopterygii</taxon>
        <taxon>Neopterygii</taxon>
        <taxon>Teleostei</taxon>
        <taxon>Protacanthopterygii</taxon>
        <taxon>Salmoniformes</taxon>
        <taxon>Salmonidae</taxon>
        <taxon>Coregoninae</taxon>
        <taxon>Coregonus</taxon>
    </lineage>
</organism>
<dbReference type="EMBL" id="JAGTTL010000006">
    <property type="protein sequence ID" value="KAK6320981.1"/>
    <property type="molecule type" value="Genomic_DNA"/>
</dbReference>
<evidence type="ECO:0000256" key="5">
    <source>
        <dbReference type="ARBA" id="ARBA00022692"/>
    </source>
</evidence>
<evidence type="ECO:0000256" key="3">
    <source>
        <dbReference type="ARBA" id="ARBA00022475"/>
    </source>
</evidence>
<dbReference type="InterPro" id="IPR026501">
    <property type="entry name" value="Limbin/EVC"/>
</dbReference>
<proteinExistence type="predicted"/>
<accession>A0AAN8M9X4</accession>